<gene>
    <name evidence="4 8" type="primary">bamB</name>
    <name evidence="8" type="ORF">J1836_014230</name>
    <name evidence="7" type="ORF">J1836_18840</name>
</gene>
<name>A0A8B0SF06_9GAMM</name>
<dbReference type="NCBIfam" id="TIGR03300">
    <property type="entry name" value="assembly_YfgL"/>
    <property type="match status" value="1"/>
</dbReference>
<sequence>MKNTTAAVLIAVALTGCSTFSQMTSAVMPTKTDSATLPKTLKDLKPTATVRTLWQVSTGSGAGKDYVRIHPQVDASAVLVAGGSAASAWSKVNGSLLWKTALDGDVTGGVSSGEGGVFLGTGKGNALALDRQTGKIVWKTPLGSEVLAVSPPKNGIVVFRTSNGGLHGLALQSGQVIWQQERKNPTLSLRGASTPLVVGGMVIAGFDSGVVTAFDMQSGKGLWEITLSEPRGKSDLDRMTDVDGEMKALGEALFATSYNGRIAGINMRNGEMAWAAPYSSYTGVDADPNGLYTSSDTGDLWKLAPLSGTPVWKMDDLQRRQPTAPTLLGQYLVIGDYQGYVHWVNTSNGQIAARVQGDKAGYTVAPVKDGNTVYTLGKNGLLSAFSL</sequence>
<dbReference type="GO" id="GO:0043165">
    <property type="term" value="P:Gram-negative-bacterium-type cell outer membrane assembly"/>
    <property type="evidence" value="ECO:0007669"/>
    <property type="project" value="UniProtKB-UniRule"/>
</dbReference>
<dbReference type="InterPro" id="IPR018391">
    <property type="entry name" value="PQQ_b-propeller_rpt"/>
</dbReference>
<dbReference type="HAMAP" id="MF_00923">
    <property type="entry name" value="OM_assembly_BamB"/>
    <property type="match status" value="1"/>
</dbReference>
<feature type="signal peptide" evidence="5">
    <location>
        <begin position="1"/>
        <end position="21"/>
    </location>
</feature>
<dbReference type="InterPro" id="IPR017687">
    <property type="entry name" value="BamB"/>
</dbReference>
<dbReference type="InterPro" id="IPR015943">
    <property type="entry name" value="WD40/YVTN_repeat-like_dom_sf"/>
</dbReference>
<dbReference type="Pfam" id="PF13360">
    <property type="entry name" value="PQQ_2"/>
    <property type="match status" value="1"/>
</dbReference>
<evidence type="ECO:0000313" key="9">
    <source>
        <dbReference type="Proteomes" id="UP000664466"/>
    </source>
</evidence>
<reference evidence="7 9" key="1">
    <citation type="submission" date="2021-03" db="EMBL/GenBank/DDBJ databases">
        <title>Draft genome and methylome analysis of Thiotrix fructosivoruns ATCC 49748.</title>
        <authorList>
            <person name="Fomenkov A."/>
            <person name="Grabovich M.Y."/>
            <person name="Roberts R.J."/>
        </authorList>
    </citation>
    <scope>NUCLEOTIDE SEQUENCE [LARGE SCALE GENOMIC DNA]</scope>
    <source>
        <strain evidence="7 9">ATCC 49748</strain>
    </source>
</reference>
<dbReference type="EMBL" id="JAFMPM010000008">
    <property type="protein sequence ID" value="MBO0614958.1"/>
    <property type="molecule type" value="Genomic_DNA"/>
</dbReference>
<evidence type="ECO:0000313" key="7">
    <source>
        <dbReference type="EMBL" id="MBO0614958.1"/>
    </source>
</evidence>
<comment type="function">
    <text evidence="4">Part of the outer membrane protein assembly complex, which is involved in assembly and insertion of beta-barrel proteins into the outer membrane.</text>
</comment>
<keyword evidence="4" id="KW-0449">Lipoprotein</keyword>
<keyword evidence="1 4" id="KW-0732">Signal</keyword>
<dbReference type="EMBL" id="CP072748">
    <property type="protein sequence ID" value="QTX09761.1"/>
    <property type="molecule type" value="Genomic_DNA"/>
</dbReference>
<dbReference type="SMART" id="SM00564">
    <property type="entry name" value="PQQ"/>
    <property type="match status" value="6"/>
</dbReference>
<feature type="chain" id="PRO_5033177184" description="Outer membrane protein assembly factor BamB" evidence="5">
    <location>
        <begin position="22"/>
        <end position="387"/>
    </location>
</feature>
<keyword evidence="9" id="KW-1185">Reference proteome</keyword>
<evidence type="ECO:0000256" key="5">
    <source>
        <dbReference type="SAM" id="SignalP"/>
    </source>
</evidence>
<dbReference type="PROSITE" id="PS51257">
    <property type="entry name" value="PROKAR_LIPOPROTEIN"/>
    <property type="match status" value="1"/>
</dbReference>
<evidence type="ECO:0000256" key="2">
    <source>
        <dbReference type="ARBA" id="ARBA00023136"/>
    </source>
</evidence>
<accession>A0A8B0SF06</accession>
<organism evidence="8">
    <name type="scientific">Thiothrix fructosivorans</name>
    <dbReference type="NCBI Taxonomy" id="111770"/>
    <lineage>
        <taxon>Bacteria</taxon>
        <taxon>Pseudomonadati</taxon>
        <taxon>Pseudomonadota</taxon>
        <taxon>Gammaproteobacteria</taxon>
        <taxon>Thiotrichales</taxon>
        <taxon>Thiotrichaceae</taxon>
        <taxon>Thiothrix</taxon>
    </lineage>
</organism>
<dbReference type="RefSeq" id="WP_207252650.1">
    <property type="nucleotide sequence ID" value="NZ_JAFMPM010000008.1"/>
</dbReference>
<comment type="subunit">
    <text evidence="4">Part of the Bam complex.</text>
</comment>
<keyword evidence="4" id="KW-0564">Palmitate</keyword>
<dbReference type="PANTHER" id="PTHR34512:SF30">
    <property type="entry name" value="OUTER MEMBRANE PROTEIN ASSEMBLY FACTOR BAMB"/>
    <property type="match status" value="1"/>
</dbReference>
<keyword evidence="3 4" id="KW-0998">Cell outer membrane</keyword>
<dbReference type="Gene3D" id="2.130.10.10">
    <property type="entry name" value="YVTN repeat-like/Quinoprotein amine dehydrogenase"/>
    <property type="match status" value="1"/>
</dbReference>
<dbReference type="GO" id="GO:0009279">
    <property type="term" value="C:cell outer membrane"/>
    <property type="evidence" value="ECO:0007669"/>
    <property type="project" value="UniProtKB-SubCell"/>
</dbReference>
<dbReference type="InterPro" id="IPR002372">
    <property type="entry name" value="PQQ_rpt_dom"/>
</dbReference>
<reference evidence="8" key="2">
    <citation type="submission" date="2021-04" db="EMBL/GenBank/DDBJ databases">
        <title>Complete Genome and methylome analysis of Thiothrix fructosivorans ATCC 49748.</title>
        <authorList>
            <person name="Fomenkov A."/>
            <person name="Sun L."/>
            <person name="Vincze T."/>
            <person name="Grabovich M.Y."/>
            <person name="Roberts R.J."/>
        </authorList>
    </citation>
    <scope>NUCLEOTIDE SEQUENCE</scope>
    <source>
        <strain evidence="8">ATCC 49748</strain>
    </source>
</reference>
<evidence type="ECO:0000256" key="1">
    <source>
        <dbReference type="ARBA" id="ARBA00022729"/>
    </source>
</evidence>
<dbReference type="GO" id="GO:0051205">
    <property type="term" value="P:protein insertion into membrane"/>
    <property type="evidence" value="ECO:0007669"/>
    <property type="project" value="UniProtKB-UniRule"/>
</dbReference>
<feature type="domain" description="Pyrrolo-quinoline quinone repeat" evidence="6">
    <location>
        <begin position="90"/>
        <end position="313"/>
    </location>
</feature>
<dbReference type="PANTHER" id="PTHR34512">
    <property type="entry name" value="CELL SURFACE PROTEIN"/>
    <property type="match status" value="1"/>
</dbReference>
<evidence type="ECO:0000313" key="8">
    <source>
        <dbReference type="EMBL" id="QTX09761.1"/>
    </source>
</evidence>
<evidence type="ECO:0000259" key="6">
    <source>
        <dbReference type="Pfam" id="PF13360"/>
    </source>
</evidence>
<comment type="subcellular location">
    <subcellularLocation>
        <location evidence="4">Cell outer membrane</location>
        <topology evidence="4">Lipid-anchor</topology>
    </subcellularLocation>
</comment>
<keyword evidence="2 4" id="KW-0472">Membrane</keyword>
<comment type="similarity">
    <text evidence="4">Belongs to the BamB family.</text>
</comment>
<evidence type="ECO:0000256" key="3">
    <source>
        <dbReference type="ARBA" id="ARBA00023237"/>
    </source>
</evidence>
<dbReference type="AlphaFoldDB" id="A0A8B0SF06"/>
<dbReference type="InterPro" id="IPR011047">
    <property type="entry name" value="Quinoprotein_ADH-like_sf"/>
</dbReference>
<dbReference type="SUPFAM" id="SSF50998">
    <property type="entry name" value="Quinoprotein alcohol dehydrogenase-like"/>
    <property type="match status" value="1"/>
</dbReference>
<evidence type="ECO:0000256" key="4">
    <source>
        <dbReference type="HAMAP-Rule" id="MF_00923"/>
    </source>
</evidence>
<protein>
    <recommendedName>
        <fullName evidence="4">Outer membrane protein assembly factor BamB</fullName>
    </recommendedName>
</protein>
<proteinExistence type="inferred from homology"/>
<dbReference type="Proteomes" id="UP000664466">
    <property type="component" value="Unassembled WGS sequence"/>
</dbReference>